<dbReference type="GO" id="GO:0003700">
    <property type="term" value="F:DNA-binding transcription factor activity"/>
    <property type="evidence" value="ECO:0007669"/>
    <property type="project" value="InterPro"/>
</dbReference>
<dbReference type="EMBL" id="LN483070">
    <property type="protein sequence ID" value="CEA07310.1"/>
    <property type="molecule type" value="Genomic_DNA"/>
</dbReference>
<sequence>MVAALTAEELAAYFALRRAGDLLQRAVTGHLRPYGLTEVQFTVLAQLRSEAGGIGMGELAKALVVSKGGLTYQAKQLEARGLVARVADPNDDRAVRMTLTEEGRALLDKVLPEHIAQVRELFFDRIDAADLHTVRTALERIG</sequence>
<dbReference type="InterPro" id="IPR039422">
    <property type="entry name" value="MarR/SlyA-like"/>
</dbReference>
<accession>A0A078MLY7</accession>
<organism evidence="2">
    <name type="scientific">Arthrobacter saudimassiliensis</name>
    <dbReference type="NCBI Taxonomy" id="1461584"/>
    <lineage>
        <taxon>Bacteria</taxon>
        <taxon>Bacillati</taxon>
        <taxon>Actinomycetota</taxon>
        <taxon>Actinomycetes</taxon>
        <taxon>Micrococcales</taxon>
        <taxon>Micrococcaceae</taxon>
        <taxon>Arthrobacter</taxon>
    </lineage>
</organism>
<dbReference type="SMART" id="SM00347">
    <property type="entry name" value="HTH_MARR"/>
    <property type="match status" value="1"/>
</dbReference>
<evidence type="ECO:0000259" key="1">
    <source>
        <dbReference type="PROSITE" id="PS50995"/>
    </source>
</evidence>
<dbReference type="AlphaFoldDB" id="A0A078MLY7"/>
<dbReference type="PANTHER" id="PTHR33164:SF101">
    <property type="entry name" value="TRANSCRIPTIONAL REPRESSOR MPRA"/>
    <property type="match status" value="1"/>
</dbReference>
<proteinExistence type="predicted"/>
<feature type="domain" description="HTH marR-type" evidence="1">
    <location>
        <begin position="1"/>
        <end position="142"/>
    </location>
</feature>
<dbReference type="InterPro" id="IPR036390">
    <property type="entry name" value="WH_DNA-bd_sf"/>
</dbReference>
<dbReference type="Gene3D" id="1.10.10.10">
    <property type="entry name" value="Winged helix-like DNA-binding domain superfamily/Winged helix DNA-binding domain"/>
    <property type="match status" value="1"/>
</dbReference>
<reference evidence="2" key="1">
    <citation type="submission" date="2014-07" db="EMBL/GenBank/DDBJ databases">
        <authorList>
            <person name="Urmite Genomes Urmite Genomes"/>
        </authorList>
    </citation>
    <scope>NUCLEOTIDE SEQUENCE</scope>
    <source>
        <strain evidence="2">11W110_air</strain>
    </source>
</reference>
<dbReference type="Pfam" id="PF01047">
    <property type="entry name" value="MarR"/>
    <property type="match status" value="1"/>
</dbReference>
<name>A0A078MLY7_9MICC</name>
<protein>
    <submittedName>
        <fullName evidence="2">HTH-type transcriptional regulator MhqR</fullName>
    </submittedName>
</protein>
<dbReference type="PRINTS" id="PR00598">
    <property type="entry name" value="HTHMARR"/>
</dbReference>
<dbReference type="PANTHER" id="PTHR33164">
    <property type="entry name" value="TRANSCRIPTIONAL REGULATOR, MARR FAMILY"/>
    <property type="match status" value="1"/>
</dbReference>
<dbReference type="InterPro" id="IPR000835">
    <property type="entry name" value="HTH_MarR-typ"/>
</dbReference>
<dbReference type="GO" id="GO:0006950">
    <property type="term" value="P:response to stress"/>
    <property type="evidence" value="ECO:0007669"/>
    <property type="project" value="TreeGrafter"/>
</dbReference>
<dbReference type="InterPro" id="IPR036388">
    <property type="entry name" value="WH-like_DNA-bd_sf"/>
</dbReference>
<dbReference type="PROSITE" id="PS50995">
    <property type="entry name" value="HTH_MARR_2"/>
    <property type="match status" value="1"/>
</dbReference>
<gene>
    <name evidence="2" type="primary">mhqR_2</name>
    <name evidence="2" type="ORF">BN1051_00622</name>
</gene>
<dbReference type="PATRIC" id="fig|1461584.3.peg.612"/>
<dbReference type="SUPFAM" id="SSF46785">
    <property type="entry name" value="Winged helix' DNA-binding domain"/>
    <property type="match status" value="1"/>
</dbReference>
<evidence type="ECO:0000313" key="2">
    <source>
        <dbReference type="EMBL" id="CEA07310.1"/>
    </source>
</evidence>